<evidence type="ECO:0000313" key="3">
    <source>
        <dbReference type="Proteomes" id="UP000307749"/>
    </source>
</evidence>
<name>A0A4V3UTH9_9GAMM</name>
<reference evidence="2 3" key="1">
    <citation type="submission" date="2017-02" db="EMBL/GenBank/DDBJ databases">
        <title>Whole genome sequencing of Metallibacterium scheffleri DSM 24874 (T).</title>
        <authorList>
            <person name="Kumar S."/>
            <person name="Patil P."/>
            <person name="Patil P.B."/>
        </authorList>
    </citation>
    <scope>NUCLEOTIDE SEQUENCE [LARGE SCALE GENOMIC DNA]</scope>
    <source>
        <strain evidence="2 3">DSM 24874</strain>
    </source>
</reference>
<feature type="transmembrane region" description="Helical" evidence="1">
    <location>
        <begin position="22"/>
        <end position="42"/>
    </location>
</feature>
<gene>
    <name evidence="2" type="ORF">B1806_07385</name>
</gene>
<feature type="transmembrane region" description="Helical" evidence="1">
    <location>
        <begin position="78"/>
        <end position="102"/>
    </location>
</feature>
<dbReference type="AlphaFoldDB" id="A0A4V3UTH9"/>
<organism evidence="2 3">
    <name type="scientific">Metallibacterium scheffleri</name>
    <dbReference type="NCBI Taxonomy" id="993689"/>
    <lineage>
        <taxon>Bacteria</taxon>
        <taxon>Pseudomonadati</taxon>
        <taxon>Pseudomonadota</taxon>
        <taxon>Gammaproteobacteria</taxon>
        <taxon>Lysobacterales</taxon>
        <taxon>Rhodanobacteraceae</taxon>
        <taxon>Metallibacterium</taxon>
    </lineage>
</organism>
<evidence type="ECO:0000256" key="1">
    <source>
        <dbReference type="SAM" id="Phobius"/>
    </source>
</evidence>
<keyword evidence="1" id="KW-1133">Transmembrane helix</keyword>
<dbReference type="STRING" id="993689.GCA_002077135_01002"/>
<keyword evidence="3" id="KW-1185">Reference proteome</keyword>
<accession>A0A4V3UTH9</accession>
<dbReference type="Proteomes" id="UP000307749">
    <property type="component" value="Unassembled WGS sequence"/>
</dbReference>
<sequence length="179" mass="19388">MTPTLQQVRSEPADNPLDPGTLLPRMGLGLLSLLVLAGLSELGVQIVCRLSEGIWRLDLLADFAKGLAWVIANSILLAIGWVLISASGLLLAGIGTLMLALARRLQDILPARNKPPKRARAPIEKYLERDYITVIPKVWTGLPYRGDPERLNQGIKLSEGQILGPPADLGVATPGLHRR</sequence>
<proteinExistence type="predicted"/>
<keyword evidence="1" id="KW-0472">Membrane</keyword>
<dbReference type="EMBL" id="MWQO01000023">
    <property type="protein sequence ID" value="THD10671.1"/>
    <property type="molecule type" value="Genomic_DNA"/>
</dbReference>
<keyword evidence="1" id="KW-0812">Transmembrane</keyword>
<comment type="caution">
    <text evidence="2">The sequence shown here is derived from an EMBL/GenBank/DDBJ whole genome shotgun (WGS) entry which is preliminary data.</text>
</comment>
<dbReference type="RefSeq" id="WP_081126347.1">
    <property type="nucleotide sequence ID" value="NZ_LDOS01000001.1"/>
</dbReference>
<evidence type="ECO:0000313" key="2">
    <source>
        <dbReference type="EMBL" id="THD10671.1"/>
    </source>
</evidence>
<protein>
    <submittedName>
        <fullName evidence="2">Uncharacterized protein</fullName>
    </submittedName>
</protein>